<gene>
    <name evidence="3" type="ORF">ACINKY_19295</name>
</gene>
<dbReference type="InterPro" id="IPR048647">
    <property type="entry name" value="RlmA_N"/>
</dbReference>
<keyword evidence="3" id="KW-0808">Transferase</keyword>
<dbReference type="GO" id="GO:0032259">
    <property type="term" value="P:methylation"/>
    <property type="evidence" value="ECO:0007669"/>
    <property type="project" value="UniProtKB-KW"/>
</dbReference>
<proteinExistence type="predicted"/>
<dbReference type="Pfam" id="PF13847">
    <property type="entry name" value="Methyltransf_31"/>
    <property type="match status" value="1"/>
</dbReference>
<sequence>MKGCFFVFNKSKKRMSIDRIRDSQEIFRCPLCSKPMNLIHLQSLICMNQHCFDIAKQGYINLSSRSIKSKYDRQTFETRRIISESGLFHPLQAAVSEVILSQNMSKDSIRLLDAGCGEGSHLNSIQSTINQRKRNAIFAVGIDISKEGISLAAAEYSNAMWCVADIANIPLANEQFNFIINILSPANYSEFQRLLTDHGLVIKVVPEQHYLKEIRDSLYKGTGKQVYSNTPTIRYFNERFNLIAVEDIQYQVSLSEHLISPLLGMTPLSWGASQESREQILRMDLRQITMDFKILVGMKPHHRISGLY</sequence>
<protein>
    <submittedName>
        <fullName evidence="3">RNA methyltransferase</fullName>
    </submittedName>
</protein>
<evidence type="ECO:0000259" key="2">
    <source>
        <dbReference type="Pfam" id="PF21302"/>
    </source>
</evidence>
<evidence type="ECO:0000259" key="1">
    <source>
        <dbReference type="Pfam" id="PF13847"/>
    </source>
</evidence>
<dbReference type="SUPFAM" id="SSF53335">
    <property type="entry name" value="S-adenosyl-L-methionine-dependent methyltransferases"/>
    <property type="match status" value="1"/>
</dbReference>
<name>A0ABW8HY14_9BACL</name>
<organism evidence="3 4">
    <name type="scientific">Paenibacillus illinoisensis</name>
    <dbReference type="NCBI Taxonomy" id="59845"/>
    <lineage>
        <taxon>Bacteria</taxon>
        <taxon>Bacillati</taxon>
        <taxon>Bacillota</taxon>
        <taxon>Bacilli</taxon>
        <taxon>Bacillales</taxon>
        <taxon>Paenibacillaceae</taxon>
        <taxon>Paenibacillus</taxon>
    </lineage>
</organism>
<dbReference type="InterPro" id="IPR029063">
    <property type="entry name" value="SAM-dependent_MTases_sf"/>
</dbReference>
<reference evidence="3 4" key="1">
    <citation type="submission" date="2024-11" db="EMBL/GenBank/DDBJ databases">
        <title>Identification and Characterization of a Novel Fosfomycin Bacillithiol Transferase FosB8 in Paenibacillus illinoisensis.</title>
        <authorList>
            <person name="Lu W."/>
        </authorList>
    </citation>
    <scope>NUCLEOTIDE SEQUENCE [LARGE SCALE GENOMIC DNA]</scope>
    <source>
        <strain evidence="3 4">WP77</strain>
    </source>
</reference>
<dbReference type="Proteomes" id="UP001618531">
    <property type="component" value="Unassembled WGS sequence"/>
</dbReference>
<comment type="caution">
    <text evidence="3">The sequence shown here is derived from an EMBL/GenBank/DDBJ whole genome shotgun (WGS) entry which is preliminary data.</text>
</comment>
<dbReference type="Gene3D" id="3.40.50.150">
    <property type="entry name" value="Vaccinia Virus protein VP39"/>
    <property type="match status" value="1"/>
</dbReference>
<accession>A0ABW8HY14</accession>
<feature type="domain" description="Methyltransferase" evidence="1">
    <location>
        <begin position="106"/>
        <end position="192"/>
    </location>
</feature>
<dbReference type="CDD" id="cd02440">
    <property type="entry name" value="AdoMet_MTases"/>
    <property type="match status" value="1"/>
</dbReference>
<dbReference type="InterPro" id="IPR016718">
    <property type="entry name" value="rRNA_m1G-MeTrfase_A_prd"/>
</dbReference>
<dbReference type="Pfam" id="PF21302">
    <property type="entry name" value="Zn_ribbon_RlmA"/>
    <property type="match status" value="1"/>
</dbReference>
<feature type="domain" description="23S rRNA (guanine(745)-N(1))-methyltransferase N-terminal" evidence="2">
    <location>
        <begin position="27"/>
        <end position="62"/>
    </location>
</feature>
<keyword evidence="3" id="KW-0489">Methyltransferase</keyword>
<dbReference type="InterPro" id="IPR025714">
    <property type="entry name" value="Methyltranfer_dom"/>
</dbReference>
<dbReference type="GO" id="GO:0008168">
    <property type="term" value="F:methyltransferase activity"/>
    <property type="evidence" value="ECO:0007669"/>
    <property type="project" value="UniProtKB-KW"/>
</dbReference>
<evidence type="ECO:0000313" key="4">
    <source>
        <dbReference type="Proteomes" id="UP001618531"/>
    </source>
</evidence>
<dbReference type="PIRSF" id="PIRSF018249">
    <property type="entry name" value="MyrA_prd"/>
    <property type="match status" value="1"/>
</dbReference>
<dbReference type="EMBL" id="JBIYSL010000004">
    <property type="protein sequence ID" value="MFK0524346.1"/>
    <property type="molecule type" value="Genomic_DNA"/>
</dbReference>
<keyword evidence="4" id="KW-1185">Reference proteome</keyword>
<evidence type="ECO:0000313" key="3">
    <source>
        <dbReference type="EMBL" id="MFK0524346.1"/>
    </source>
</evidence>